<sequence length="42" mass="5023">MSWHIILSFPFLLFLFTLCSQCDTLVSWQYVVDVRFYGIFDA</sequence>
<protein>
    <submittedName>
        <fullName evidence="2">Uncharacterized protein</fullName>
    </submittedName>
</protein>
<feature type="signal peptide" evidence="1">
    <location>
        <begin position="1"/>
        <end position="21"/>
    </location>
</feature>
<evidence type="ECO:0000313" key="2">
    <source>
        <dbReference type="EMBL" id="MBW87451.1"/>
    </source>
</evidence>
<reference evidence="2" key="1">
    <citation type="submission" date="2018-02" db="EMBL/GenBank/DDBJ databases">
        <title>Rhizophora mucronata_Transcriptome.</title>
        <authorList>
            <person name="Meera S.P."/>
            <person name="Sreeshan A."/>
            <person name="Augustine A."/>
        </authorList>
    </citation>
    <scope>NUCLEOTIDE SEQUENCE</scope>
    <source>
        <tissue evidence="2">Leaf</tissue>
    </source>
</reference>
<dbReference type="AlphaFoldDB" id="A0A2P2J1X2"/>
<feature type="chain" id="PRO_5015130129" evidence="1">
    <location>
        <begin position="22"/>
        <end position="42"/>
    </location>
</feature>
<proteinExistence type="predicted"/>
<dbReference type="EMBL" id="GGEC01006968">
    <property type="protein sequence ID" value="MBW87451.1"/>
    <property type="molecule type" value="Transcribed_RNA"/>
</dbReference>
<evidence type="ECO:0000256" key="1">
    <source>
        <dbReference type="SAM" id="SignalP"/>
    </source>
</evidence>
<keyword evidence="1" id="KW-0732">Signal</keyword>
<organism evidence="2">
    <name type="scientific">Rhizophora mucronata</name>
    <name type="common">Asiatic mangrove</name>
    <dbReference type="NCBI Taxonomy" id="61149"/>
    <lineage>
        <taxon>Eukaryota</taxon>
        <taxon>Viridiplantae</taxon>
        <taxon>Streptophyta</taxon>
        <taxon>Embryophyta</taxon>
        <taxon>Tracheophyta</taxon>
        <taxon>Spermatophyta</taxon>
        <taxon>Magnoliopsida</taxon>
        <taxon>eudicotyledons</taxon>
        <taxon>Gunneridae</taxon>
        <taxon>Pentapetalae</taxon>
        <taxon>rosids</taxon>
        <taxon>fabids</taxon>
        <taxon>Malpighiales</taxon>
        <taxon>Rhizophoraceae</taxon>
        <taxon>Rhizophora</taxon>
    </lineage>
</organism>
<name>A0A2P2J1X2_RHIMU</name>
<accession>A0A2P2J1X2</accession>